<feature type="region of interest" description="Disordered" evidence="1">
    <location>
        <begin position="1"/>
        <end position="47"/>
    </location>
</feature>
<keyword evidence="3" id="KW-1185">Reference proteome</keyword>
<evidence type="ECO:0000256" key="1">
    <source>
        <dbReference type="SAM" id="MobiDB-lite"/>
    </source>
</evidence>
<dbReference type="OrthoDB" id="10665581at2759"/>
<accession>A0A640KTM0</accession>
<gene>
    <name evidence="2" type="ORF">LtaPh_3512451</name>
</gene>
<organism evidence="2 3">
    <name type="scientific">Leishmania tarentolae</name>
    <name type="common">Sauroleishmania tarentolae</name>
    <dbReference type="NCBI Taxonomy" id="5689"/>
    <lineage>
        <taxon>Eukaryota</taxon>
        <taxon>Discoba</taxon>
        <taxon>Euglenozoa</taxon>
        <taxon>Kinetoplastea</taxon>
        <taxon>Metakinetoplastina</taxon>
        <taxon>Trypanosomatida</taxon>
        <taxon>Trypanosomatidae</taxon>
        <taxon>Leishmaniinae</taxon>
        <taxon>Leishmania</taxon>
        <taxon>lizard Leishmania</taxon>
    </lineage>
</organism>
<name>A0A640KTM0_LEITA</name>
<protein>
    <submittedName>
        <fullName evidence="2">Oligosaccharyl transferase-like protein</fullName>
    </submittedName>
</protein>
<dbReference type="VEuPathDB" id="TriTrypDB:LtaPh_3512451"/>
<evidence type="ECO:0000313" key="3">
    <source>
        <dbReference type="Proteomes" id="UP000419144"/>
    </source>
</evidence>
<dbReference type="EMBL" id="BLBS01000056">
    <property type="protein sequence ID" value="GET92621.1"/>
    <property type="molecule type" value="Genomic_DNA"/>
</dbReference>
<dbReference type="GO" id="GO:0016740">
    <property type="term" value="F:transferase activity"/>
    <property type="evidence" value="ECO:0007669"/>
    <property type="project" value="UniProtKB-KW"/>
</dbReference>
<comment type="caution">
    <text evidence="2">The sequence shown here is derived from an EMBL/GenBank/DDBJ whole genome shotgun (WGS) entry which is preliminary data.</text>
</comment>
<evidence type="ECO:0000313" key="2">
    <source>
        <dbReference type="EMBL" id="GET92621.1"/>
    </source>
</evidence>
<dbReference type="Proteomes" id="UP000419144">
    <property type="component" value="Unassembled WGS sequence"/>
</dbReference>
<sequence>MHGNHVEHKDVAAPHRHHVAVGDTGEDSDRPRGPCAQRAHPAVEGEEHGCHGDALIVELTRHRPHQVGWEDHKDKSCDGSGDARSAHLISHESQNSGSDGAKPRRDQHAHVVERHWYASSRQCAVDGNGSELQTRVRAGADGAAQRVPAHVVEPAEEGGPAVRGHVLGSAVVEPRVELVDQVSVHLNGNHANFIGRFQAVQKREQQQ</sequence>
<feature type="compositionally biased region" description="Basic and acidic residues" evidence="1">
    <location>
        <begin position="1"/>
        <end position="13"/>
    </location>
</feature>
<proteinExistence type="predicted"/>
<dbReference type="AlphaFoldDB" id="A0A640KTM0"/>
<reference evidence="2" key="1">
    <citation type="submission" date="2019-11" db="EMBL/GenBank/DDBJ databases">
        <title>Leishmania tarentolae CDS.</title>
        <authorList>
            <person name="Goto Y."/>
            <person name="Yamagishi J."/>
        </authorList>
    </citation>
    <scope>NUCLEOTIDE SEQUENCE [LARGE SCALE GENOMIC DNA]</scope>
    <source>
        <strain evidence="2">Parrot Tar II</strain>
    </source>
</reference>